<dbReference type="SMART" id="SM00367">
    <property type="entry name" value="LRR_CC"/>
    <property type="match status" value="7"/>
</dbReference>
<evidence type="ECO:0000259" key="2">
    <source>
        <dbReference type="Pfam" id="PF25372"/>
    </source>
</evidence>
<dbReference type="AlphaFoldDB" id="A0A8H7ZSS7"/>
<organism evidence="3 4">
    <name type="scientific">Olpidium bornovanus</name>
    <dbReference type="NCBI Taxonomy" id="278681"/>
    <lineage>
        <taxon>Eukaryota</taxon>
        <taxon>Fungi</taxon>
        <taxon>Fungi incertae sedis</taxon>
        <taxon>Olpidiomycota</taxon>
        <taxon>Olpidiomycotina</taxon>
        <taxon>Olpidiomycetes</taxon>
        <taxon>Olpidiales</taxon>
        <taxon>Olpidiaceae</taxon>
        <taxon>Olpidium</taxon>
    </lineage>
</organism>
<dbReference type="InterPro" id="IPR006553">
    <property type="entry name" value="Leu-rich_rpt_Cys-con_subtyp"/>
</dbReference>
<feature type="domain" description="F-box" evidence="1">
    <location>
        <begin position="282"/>
        <end position="322"/>
    </location>
</feature>
<comment type="caution">
    <text evidence="3">The sequence shown here is derived from an EMBL/GenBank/DDBJ whole genome shotgun (WGS) entry which is preliminary data.</text>
</comment>
<reference evidence="3 4" key="1">
    <citation type="journal article" name="Sci. Rep.">
        <title>Genome-scale phylogenetic analyses confirm Olpidium as the closest living zoosporic fungus to the non-flagellated, terrestrial fungi.</title>
        <authorList>
            <person name="Chang Y."/>
            <person name="Rochon D."/>
            <person name="Sekimoto S."/>
            <person name="Wang Y."/>
            <person name="Chovatia M."/>
            <person name="Sandor L."/>
            <person name="Salamov A."/>
            <person name="Grigoriev I.V."/>
            <person name="Stajich J.E."/>
            <person name="Spatafora J.W."/>
        </authorList>
    </citation>
    <scope>NUCLEOTIDE SEQUENCE [LARGE SCALE GENOMIC DNA]</scope>
    <source>
        <strain evidence="3">S191</strain>
    </source>
</reference>
<dbReference type="EMBL" id="JAEFCI010008041">
    <property type="protein sequence ID" value="KAG5458712.1"/>
    <property type="molecule type" value="Genomic_DNA"/>
</dbReference>
<name>A0A8H7ZSS7_9FUNG</name>
<evidence type="ECO:0008006" key="5">
    <source>
        <dbReference type="Google" id="ProtNLM"/>
    </source>
</evidence>
<dbReference type="Pfam" id="PF12937">
    <property type="entry name" value="F-box-like"/>
    <property type="match status" value="1"/>
</dbReference>
<keyword evidence="4" id="KW-1185">Reference proteome</keyword>
<dbReference type="GO" id="GO:0031146">
    <property type="term" value="P:SCF-dependent proteasomal ubiquitin-dependent protein catabolic process"/>
    <property type="evidence" value="ECO:0007669"/>
    <property type="project" value="TreeGrafter"/>
</dbReference>
<dbReference type="InterPro" id="IPR001810">
    <property type="entry name" value="F-box_dom"/>
</dbReference>
<proteinExistence type="predicted"/>
<dbReference type="InterPro" id="IPR032675">
    <property type="entry name" value="LRR_dom_sf"/>
</dbReference>
<dbReference type="Gene3D" id="3.80.10.10">
    <property type="entry name" value="Ribonuclease Inhibitor"/>
    <property type="match status" value="2"/>
</dbReference>
<dbReference type="Pfam" id="PF25372">
    <property type="entry name" value="DUF7885"/>
    <property type="match status" value="1"/>
</dbReference>
<feature type="domain" description="F-box/LRR-repeat protein 15-like leucin rich repeat" evidence="2">
    <location>
        <begin position="373"/>
        <end position="571"/>
    </location>
</feature>
<protein>
    <recommendedName>
        <fullName evidence="5">F-box domain-containing protein</fullName>
    </recommendedName>
</protein>
<evidence type="ECO:0000313" key="3">
    <source>
        <dbReference type="EMBL" id="KAG5458712.1"/>
    </source>
</evidence>
<gene>
    <name evidence="3" type="ORF">BJ554DRAFT_1013</name>
</gene>
<accession>A0A8H7ZSS7</accession>
<evidence type="ECO:0000313" key="4">
    <source>
        <dbReference type="Proteomes" id="UP000673691"/>
    </source>
</evidence>
<sequence length="623" mass="66873">MPFAFHWGPHGVRGIPKLAEGSATHMIEELGSSVFAFQAGGREGTEATATPAGCAPDLTAAGAATAARPGPGGFLSFLSEDGKKGTPPSRLLRWISRIKRRPRLAAAPAPEGQLHQQPPPPRDIDAERKIWNRVFGGIDIPGFVLDYLSRLSTEVDLVAALGESESGGGPRPKPNNHHGHHFLLPRAGFVIHRNGLVTPPPRGVLGKELDPDPRDYFDPFQCRRGPAGQEAPPGVSVQQRQQRQLERRWCAAAPAAEALGPAPAPAPAKKRSVSGAGPLQLPELLLCVMEFLSGTESLHSCLFVCKSWSACASRVMWRHVRLASTRSALKFLARGSEVMPRFDAKSNCTWYLSGDRWIKRGTAADEAPWQARALRSLAFHKVKFLDDAGLAAASRQLHNIRFLEFYICENVGDATVTGFAQTCRELTDIRLPGCSRVGDGAILTVAAHCPLLRHLDLRACGRVSDRAVTEVAWRCRRLTHINVGRVEGAHRITDRSVESLAGETQVSTLGLAGCRVTDAGIAVLAARRGVGVERVSINNCAGITERALAALVDGCPRLAVLEIKDCSNIERMAPVEELLARKVLVEMCPGLRARLDAHRIAGAQSAAAAASAEPHQGDAAPSS</sequence>
<dbReference type="OrthoDB" id="550575at2759"/>
<dbReference type="InterPro" id="IPR057207">
    <property type="entry name" value="FBXL15_LRR"/>
</dbReference>
<dbReference type="GO" id="GO:0019005">
    <property type="term" value="C:SCF ubiquitin ligase complex"/>
    <property type="evidence" value="ECO:0007669"/>
    <property type="project" value="TreeGrafter"/>
</dbReference>
<dbReference type="SUPFAM" id="SSF52047">
    <property type="entry name" value="RNI-like"/>
    <property type="match status" value="1"/>
</dbReference>
<dbReference type="Proteomes" id="UP000673691">
    <property type="component" value="Unassembled WGS sequence"/>
</dbReference>
<dbReference type="PANTHER" id="PTHR13318">
    <property type="entry name" value="PARTNER OF PAIRED, ISOFORM B-RELATED"/>
    <property type="match status" value="1"/>
</dbReference>
<dbReference type="PANTHER" id="PTHR13318:SF95">
    <property type="entry name" value="F-BOX PROTEIN YLR352W"/>
    <property type="match status" value="1"/>
</dbReference>
<evidence type="ECO:0000259" key="1">
    <source>
        <dbReference type="Pfam" id="PF12937"/>
    </source>
</evidence>